<keyword evidence="3" id="KW-1003">Cell membrane</keyword>
<name>A0ABM1YNR4_AEDAL</name>
<keyword evidence="8 10" id="KW-0675">Receptor</keyword>
<dbReference type="SUPFAM" id="SSF81321">
    <property type="entry name" value="Family A G protein-coupled receptor-like"/>
    <property type="match status" value="1"/>
</dbReference>
<dbReference type="RefSeq" id="XP_062698801.1">
    <property type="nucleotide sequence ID" value="XM_062842817.1"/>
</dbReference>
<dbReference type="PANTHER" id="PTHR24248:SF200">
    <property type="entry name" value="5-HYDROXYTRYPTAMINE RECEPTOR 1B-LIKE ISOFORM X1"/>
    <property type="match status" value="1"/>
</dbReference>
<feature type="transmembrane region" description="Helical" evidence="12">
    <location>
        <begin position="623"/>
        <end position="645"/>
    </location>
</feature>
<evidence type="ECO:0000259" key="13">
    <source>
        <dbReference type="PROSITE" id="PS50262"/>
    </source>
</evidence>
<keyword evidence="4 10" id="KW-0812">Transmembrane</keyword>
<evidence type="ECO:0000313" key="14">
    <source>
        <dbReference type="EnsemblMetazoa" id="AALFPA23_010793.P15187"/>
    </source>
</evidence>
<feature type="compositionally biased region" description="Low complexity" evidence="11">
    <location>
        <begin position="556"/>
        <end position="568"/>
    </location>
</feature>
<dbReference type="CDD" id="cd15331">
    <property type="entry name" value="7tmA_5-HT1A_invertebrates"/>
    <property type="match status" value="1"/>
</dbReference>
<evidence type="ECO:0000256" key="8">
    <source>
        <dbReference type="ARBA" id="ARBA00023170"/>
    </source>
</evidence>
<feature type="transmembrane region" description="Helical" evidence="12">
    <location>
        <begin position="338"/>
        <end position="359"/>
    </location>
</feature>
<proteinExistence type="inferred from homology"/>
<feature type="transmembrane region" description="Helical" evidence="12">
    <location>
        <begin position="379"/>
        <end position="402"/>
    </location>
</feature>
<dbReference type="PANTHER" id="PTHR24248">
    <property type="entry name" value="ADRENERGIC RECEPTOR-RELATED G-PROTEIN COUPLED RECEPTOR"/>
    <property type="match status" value="1"/>
</dbReference>
<dbReference type="Pfam" id="PF00001">
    <property type="entry name" value="7tm_1"/>
    <property type="match status" value="1"/>
</dbReference>
<feature type="domain" description="G-protein coupled receptors family 1 profile" evidence="13">
    <location>
        <begin position="280"/>
        <end position="642"/>
    </location>
</feature>
<dbReference type="InterPro" id="IPR000276">
    <property type="entry name" value="GPCR_Rhodpsn"/>
</dbReference>
<keyword evidence="15" id="KW-1185">Reference proteome</keyword>
<dbReference type="PRINTS" id="PR00237">
    <property type="entry name" value="GPCRRHODOPSN"/>
</dbReference>
<keyword evidence="6 10" id="KW-0297">G-protein coupled receptor</keyword>
<evidence type="ECO:0000256" key="2">
    <source>
        <dbReference type="ARBA" id="ARBA00010663"/>
    </source>
</evidence>
<feature type="transmembrane region" description="Helical" evidence="12">
    <location>
        <begin position="301"/>
        <end position="323"/>
    </location>
</feature>
<reference evidence="14" key="2">
    <citation type="submission" date="2025-05" db="UniProtKB">
        <authorList>
            <consortium name="EnsemblMetazoa"/>
        </authorList>
    </citation>
    <scope>IDENTIFICATION</scope>
    <source>
        <strain evidence="14">Foshan</strain>
    </source>
</reference>
<evidence type="ECO:0000256" key="5">
    <source>
        <dbReference type="ARBA" id="ARBA00022989"/>
    </source>
</evidence>
<sequence>MATARGRVAGEETSFSWPSWPWTTTPVRTTVTEKVHRIATSTSASAAASHSTTTSSFAVTTASASVSSWSPSSGEDGGEEHRWGVSESGGDVLEYGGFGGGGGSFLDEFVNDLNGSLSSSNSSNSSSGDLLAGALSNFSGSPLGSTARGLFTSGGGNYSTEFSINFNVSDGESGTSSRLSFAHLPPDLLEEHELMALWNCTNCFLLNYSGSSSSSSSSVGLINGTVSTRFGNGTDRDQLLDGDSGFGLGGLDDPESTIFLIRMIATAVVLGIVILATVIGNVFVIAAILLERNLQSVANHLILSLAVADLLVACLVMPLGAVYEVSKEWRLGADLCDMWTSSDVLCCTASILHLVAIALDRYWAVTDIDYAHQRTARRIGYMIIVIWTLSVLVSIAPLLGWKDPEWEARVYKDLQCIVSQDVGYQIFATASSFYVPLLVILFLYWRIFLAARKRIRRRQQGKTIVQLIPKPLVTAAQPNNAIGGPTANVVGGSGGIAAAVVAVIGRPLPTISETTTAFTNVSSANTSPEKGSLGNGVERDRIEADPPTADFSTAYPSGPCPSSSSKPSIMKKKSQSATDSKRERKAAKTLAIITGAFVCCWLPFFIIAILLPTCTDCDISPLTMSVCLWLGYFNSTLNPIIYTIFSPEFRHAFKRILCGRRHSLRRTRHMGVRHMR</sequence>
<dbReference type="PROSITE" id="PS50262">
    <property type="entry name" value="G_PROTEIN_RECEP_F1_2"/>
    <property type="match status" value="1"/>
</dbReference>
<reference evidence="15" key="1">
    <citation type="journal article" date="2015" name="Proc. Natl. Acad. Sci. U.S.A.">
        <title>Genome sequence of the Asian Tiger mosquito, Aedes albopictus, reveals insights into its biology, genetics, and evolution.</title>
        <authorList>
            <person name="Chen X.G."/>
            <person name="Jiang X."/>
            <person name="Gu J."/>
            <person name="Xu M."/>
            <person name="Wu Y."/>
            <person name="Deng Y."/>
            <person name="Zhang C."/>
            <person name="Bonizzoni M."/>
            <person name="Dermauw W."/>
            <person name="Vontas J."/>
            <person name="Armbruster P."/>
            <person name="Huang X."/>
            <person name="Yang Y."/>
            <person name="Zhang H."/>
            <person name="He W."/>
            <person name="Peng H."/>
            <person name="Liu Y."/>
            <person name="Wu K."/>
            <person name="Chen J."/>
            <person name="Lirakis M."/>
            <person name="Topalis P."/>
            <person name="Van Leeuwen T."/>
            <person name="Hall A.B."/>
            <person name="Jiang X."/>
            <person name="Thorpe C."/>
            <person name="Mueller R.L."/>
            <person name="Sun C."/>
            <person name="Waterhouse R.M."/>
            <person name="Yan G."/>
            <person name="Tu Z.J."/>
            <person name="Fang X."/>
            <person name="James A.A."/>
        </authorList>
    </citation>
    <scope>NUCLEOTIDE SEQUENCE [LARGE SCALE GENOMIC DNA]</scope>
    <source>
        <strain evidence="15">Foshan</strain>
    </source>
</reference>
<accession>A0ABM1YNR4</accession>
<organism evidence="14 15">
    <name type="scientific">Aedes albopictus</name>
    <name type="common">Asian tiger mosquito</name>
    <name type="synonym">Stegomyia albopicta</name>
    <dbReference type="NCBI Taxonomy" id="7160"/>
    <lineage>
        <taxon>Eukaryota</taxon>
        <taxon>Metazoa</taxon>
        <taxon>Ecdysozoa</taxon>
        <taxon>Arthropoda</taxon>
        <taxon>Hexapoda</taxon>
        <taxon>Insecta</taxon>
        <taxon>Pterygota</taxon>
        <taxon>Neoptera</taxon>
        <taxon>Endopterygota</taxon>
        <taxon>Diptera</taxon>
        <taxon>Nematocera</taxon>
        <taxon>Culicoidea</taxon>
        <taxon>Culicidae</taxon>
        <taxon>Culicinae</taxon>
        <taxon>Aedini</taxon>
        <taxon>Aedes</taxon>
        <taxon>Stegomyia</taxon>
    </lineage>
</organism>
<evidence type="ECO:0000313" key="15">
    <source>
        <dbReference type="Proteomes" id="UP000069940"/>
    </source>
</evidence>
<feature type="region of interest" description="Disordered" evidence="11">
    <location>
        <begin position="66"/>
        <end position="88"/>
    </location>
</feature>
<dbReference type="Gene3D" id="1.20.1070.10">
    <property type="entry name" value="Rhodopsin 7-helix transmembrane proteins"/>
    <property type="match status" value="2"/>
</dbReference>
<feature type="transmembrane region" description="Helical" evidence="12">
    <location>
        <begin position="422"/>
        <end position="449"/>
    </location>
</feature>
<evidence type="ECO:0000256" key="1">
    <source>
        <dbReference type="ARBA" id="ARBA00004651"/>
    </source>
</evidence>
<dbReference type="EnsemblMetazoa" id="AALFPA23_010793.R15187">
    <property type="protein sequence ID" value="AALFPA23_010793.P15187"/>
    <property type="gene ID" value="AALFPA23_010793"/>
</dbReference>
<evidence type="ECO:0000256" key="12">
    <source>
        <dbReference type="SAM" id="Phobius"/>
    </source>
</evidence>
<evidence type="ECO:0000256" key="10">
    <source>
        <dbReference type="RuleBase" id="RU000688"/>
    </source>
</evidence>
<evidence type="ECO:0000256" key="4">
    <source>
        <dbReference type="ARBA" id="ARBA00022692"/>
    </source>
</evidence>
<dbReference type="Proteomes" id="UP000069940">
    <property type="component" value="Unassembled WGS sequence"/>
</dbReference>
<keyword evidence="7 12" id="KW-0472">Membrane</keyword>
<feature type="region of interest" description="Disordered" evidence="11">
    <location>
        <begin position="519"/>
        <end position="581"/>
    </location>
</feature>
<evidence type="ECO:0000256" key="11">
    <source>
        <dbReference type="SAM" id="MobiDB-lite"/>
    </source>
</evidence>
<evidence type="ECO:0000256" key="3">
    <source>
        <dbReference type="ARBA" id="ARBA00022475"/>
    </source>
</evidence>
<feature type="compositionally biased region" description="Polar residues" evidence="11">
    <location>
        <begin position="519"/>
        <end position="529"/>
    </location>
</feature>
<comment type="subcellular location">
    <subcellularLocation>
        <location evidence="1">Cell membrane</location>
        <topology evidence="1">Multi-pass membrane protein</topology>
    </subcellularLocation>
</comment>
<feature type="transmembrane region" description="Helical" evidence="12">
    <location>
        <begin position="263"/>
        <end position="289"/>
    </location>
</feature>
<keyword evidence="5 12" id="KW-1133">Transmembrane helix</keyword>
<evidence type="ECO:0000256" key="7">
    <source>
        <dbReference type="ARBA" id="ARBA00023136"/>
    </source>
</evidence>
<feature type="transmembrane region" description="Helical" evidence="12">
    <location>
        <begin position="590"/>
        <end position="611"/>
    </location>
</feature>
<evidence type="ECO:0000256" key="6">
    <source>
        <dbReference type="ARBA" id="ARBA00023040"/>
    </source>
</evidence>
<evidence type="ECO:0000256" key="9">
    <source>
        <dbReference type="ARBA" id="ARBA00023224"/>
    </source>
</evidence>
<protein>
    <recommendedName>
        <fullName evidence="13">G-protein coupled receptors family 1 profile domain-containing protein</fullName>
    </recommendedName>
</protein>
<dbReference type="GeneID" id="115257016"/>
<dbReference type="SMART" id="SM01381">
    <property type="entry name" value="7TM_GPCR_Srsx"/>
    <property type="match status" value="1"/>
</dbReference>
<dbReference type="InterPro" id="IPR017452">
    <property type="entry name" value="GPCR_Rhodpsn_7TM"/>
</dbReference>
<comment type="similarity">
    <text evidence="2 10">Belongs to the G-protein coupled receptor 1 family.</text>
</comment>
<dbReference type="PROSITE" id="PS00237">
    <property type="entry name" value="G_PROTEIN_RECEP_F1_1"/>
    <property type="match status" value="1"/>
</dbReference>
<keyword evidence="9 10" id="KW-0807">Transducer</keyword>